<accession>A0A1U9R148</accession>
<evidence type="ECO:0000256" key="1">
    <source>
        <dbReference type="SAM" id="Phobius"/>
    </source>
</evidence>
<evidence type="ECO:0000313" key="3">
    <source>
        <dbReference type="Proteomes" id="UP000189677"/>
    </source>
</evidence>
<evidence type="ECO:0008006" key="4">
    <source>
        <dbReference type="Google" id="ProtNLM"/>
    </source>
</evidence>
<reference evidence="2 3" key="1">
    <citation type="submission" date="2016-11" db="EMBL/GenBank/DDBJ databases">
        <title>Complete genome sequence of Streptomyces niveus SCSIO 3406.</title>
        <authorList>
            <person name="Zhu Q."/>
            <person name="Cheng W."/>
            <person name="Song Y."/>
            <person name="Li Q."/>
            <person name="Ju J."/>
        </authorList>
    </citation>
    <scope>NUCLEOTIDE SEQUENCE [LARGE SCALE GENOMIC DNA]</scope>
    <source>
        <strain evidence="2 3">SCSIO 3406</strain>
    </source>
</reference>
<keyword evidence="1" id="KW-1133">Transmembrane helix</keyword>
<evidence type="ECO:0000313" key="2">
    <source>
        <dbReference type="EMBL" id="AQU70059.1"/>
    </source>
</evidence>
<sequence>MQAPDEDRLLDDLADRLRHDDPRFAAAFEQGLPCRPREYRRGAAWLTLAVGLALLGFGIALGHGLLLAGGLVVSGAAGHLFDPNREHIRRGTPPPS</sequence>
<dbReference type="AlphaFoldDB" id="A0A1U9R148"/>
<dbReference type="EMBL" id="CP018047">
    <property type="protein sequence ID" value="AQU70059.1"/>
    <property type="molecule type" value="Genomic_DNA"/>
</dbReference>
<dbReference type="RefSeq" id="WP_078078736.1">
    <property type="nucleotide sequence ID" value="NZ_CP018047.1"/>
</dbReference>
<keyword evidence="1" id="KW-0812">Transmembrane</keyword>
<dbReference type="Proteomes" id="UP000189677">
    <property type="component" value="Chromosome"/>
</dbReference>
<name>A0A1U9R148_STRNV</name>
<organism evidence="2 3">
    <name type="scientific">Streptomyces niveus</name>
    <name type="common">Streptomyces spheroides</name>
    <dbReference type="NCBI Taxonomy" id="193462"/>
    <lineage>
        <taxon>Bacteria</taxon>
        <taxon>Bacillati</taxon>
        <taxon>Actinomycetota</taxon>
        <taxon>Actinomycetes</taxon>
        <taxon>Kitasatosporales</taxon>
        <taxon>Streptomycetaceae</taxon>
        <taxon>Streptomyces</taxon>
    </lineage>
</organism>
<keyword evidence="1" id="KW-0472">Membrane</keyword>
<dbReference type="InterPro" id="IPR021401">
    <property type="entry name" value="DUF3040"/>
</dbReference>
<dbReference type="KEGG" id="snw:BBN63_31660"/>
<proteinExistence type="predicted"/>
<keyword evidence="3" id="KW-1185">Reference proteome</keyword>
<feature type="transmembrane region" description="Helical" evidence="1">
    <location>
        <begin position="42"/>
        <end position="59"/>
    </location>
</feature>
<protein>
    <recommendedName>
        <fullName evidence="4">DUF3040 domain-containing protein</fullName>
    </recommendedName>
</protein>
<gene>
    <name evidence="2" type="ORF">BBN63_31660</name>
</gene>
<dbReference type="Pfam" id="PF11239">
    <property type="entry name" value="DUF3040"/>
    <property type="match status" value="1"/>
</dbReference>